<proteinExistence type="predicted"/>
<feature type="coiled-coil region" evidence="1">
    <location>
        <begin position="19"/>
        <end position="69"/>
    </location>
</feature>
<keyword evidence="1" id="KW-0175">Coiled coil</keyword>
<dbReference type="Proteomes" id="UP000663832">
    <property type="component" value="Unassembled WGS sequence"/>
</dbReference>
<protein>
    <submittedName>
        <fullName evidence="4">Uncharacterized protein</fullName>
    </submittedName>
</protein>
<dbReference type="AlphaFoldDB" id="A0A814A9Z4"/>
<keyword evidence="5" id="KW-1185">Reference proteome</keyword>
<dbReference type="EMBL" id="CAJNOI010000002">
    <property type="protein sequence ID" value="CAF0726783.1"/>
    <property type="molecule type" value="Genomic_DNA"/>
</dbReference>
<dbReference type="EMBL" id="CAJNOM010000046">
    <property type="protein sequence ID" value="CAF0911874.1"/>
    <property type="molecule type" value="Genomic_DNA"/>
</dbReference>
<evidence type="ECO:0000313" key="3">
    <source>
        <dbReference type="EMBL" id="CAF0842495.1"/>
    </source>
</evidence>
<reference evidence="4" key="1">
    <citation type="submission" date="2021-02" db="EMBL/GenBank/DDBJ databases">
        <authorList>
            <person name="Nowell W R."/>
        </authorList>
    </citation>
    <scope>NUCLEOTIDE SEQUENCE</scope>
</reference>
<comment type="caution">
    <text evidence="4">The sequence shown here is derived from an EMBL/GenBank/DDBJ whole genome shotgun (WGS) entry which is preliminary data.</text>
</comment>
<name>A0A814A9Z4_9BILA</name>
<accession>A0A814A9Z4</accession>
<evidence type="ECO:0000256" key="1">
    <source>
        <dbReference type="SAM" id="Coils"/>
    </source>
</evidence>
<evidence type="ECO:0000313" key="4">
    <source>
        <dbReference type="EMBL" id="CAF0911874.1"/>
    </source>
</evidence>
<organism evidence="4 5">
    <name type="scientific">Adineta steineri</name>
    <dbReference type="NCBI Taxonomy" id="433720"/>
    <lineage>
        <taxon>Eukaryota</taxon>
        <taxon>Metazoa</taxon>
        <taxon>Spiralia</taxon>
        <taxon>Gnathifera</taxon>
        <taxon>Rotifera</taxon>
        <taxon>Eurotatoria</taxon>
        <taxon>Bdelloidea</taxon>
        <taxon>Adinetida</taxon>
        <taxon>Adinetidae</taxon>
        <taxon>Adineta</taxon>
    </lineage>
</organism>
<evidence type="ECO:0000313" key="2">
    <source>
        <dbReference type="EMBL" id="CAF0726783.1"/>
    </source>
</evidence>
<evidence type="ECO:0000313" key="5">
    <source>
        <dbReference type="Proteomes" id="UP000663832"/>
    </source>
</evidence>
<sequence length="276" mass="31965">MLPSNNFQQFQSNPDNQEIINLQNNIASLGKRLDKLQECTSESNDATKIESLQNDVYNLQRQVDNAAKAGRQDVTGLLEKFNHLNGLATNITETLSQKIDNVNDSLQANTNRDNVNECFLHLDANRYTKAAVVADRMTIDAVKKLIRDYDDLNNEYKEDRRQVLSEFINWDQKYVCHPPLPCYGRQCVACGRCCDWYYSCHPDDWKWIRDFRSWDHMNGERWRNGLYYDKFKLKDGAKCTRSTYYGASRFVRIVSFGAFDGSALLGHLCVCDPQKE</sequence>
<dbReference type="OrthoDB" id="10059486at2759"/>
<gene>
    <name evidence="2" type="ORF">BJG266_LOCUS822</name>
    <name evidence="4" type="ORF">QVE165_LOCUS10054</name>
    <name evidence="3" type="ORF">QVE165_LOCUS6389</name>
</gene>
<dbReference type="Proteomes" id="UP000663877">
    <property type="component" value="Unassembled WGS sequence"/>
</dbReference>
<dbReference type="EMBL" id="CAJNOM010000026">
    <property type="protein sequence ID" value="CAF0842495.1"/>
    <property type="molecule type" value="Genomic_DNA"/>
</dbReference>